<evidence type="ECO:0000256" key="2">
    <source>
        <dbReference type="SAM" id="MobiDB-lite"/>
    </source>
</evidence>
<keyword evidence="4" id="KW-1185">Reference proteome</keyword>
<dbReference type="RefSeq" id="WP_108823665.1">
    <property type="nucleotide sequence ID" value="NZ_CP023004.1"/>
</dbReference>
<organism evidence="3 4">
    <name type="scientific">Ereboglobus luteus</name>
    <dbReference type="NCBI Taxonomy" id="1796921"/>
    <lineage>
        <taxon>Bacteria</taxon>
        <taxon>Pseudomonadati</taxon>
        <taxon>Verrucomicrobiota</taxon>
        <taxon>Opitutia</taxon>
        <taxon>Opitutales</taxon>
        <taxon>Opitutaceae</taxon>
        <taxon>Ereboglobus</taxon>
    </lineage>
</organism>
<evidence type="ECO:0000256" key="1">
    <source>
        <dbReference type="ARBA" id="ARBA00022737"/>
    </source>
</evidence>
<dbReference type="Proteomes" id="UP000244896">
    <property type="component" value="Chromosome"/>
</dbReference>
<dbReference type="PANTHER" id="PTHR46388">
    <property type="entry name" value="NHL REPEAT-CONTAINING PROTEIN 2"/>
    <property type="match status" value="1"/>
</dbReference>
<feature type="compositionally biased region" description="Low complexity" evidence="2">
    <location>
        <begin position="95"/>
        <end position="108"/>
    </location>
</feature>
<evidence type="ECO:0000313" key="3">
    <source>
        <dbReference type="EMBL" id="AWI07855.1"/>
    </source>
</evidence>
<gene>
    <name evidence="3" type="ORF">CKA38_00020</name>
</gene>
<dbReference type="PANTHER" id="PTHR46388:SF2">
    <property type="entry name" value="NHL REPEAT-CONTAINING PROTEIN 2"/>
    <property type="match status" value="1"/>
</dbReference>
<feature type="region of interest" description="Disordered" evidence="2">
    <location>
        <begin position="95"/>
        <end position="115"/>
    </location>
</feature>
<dbReference type="InterPro" id="IPR001258">
    <property type="entry name" value="NHL_repeat"/>
</dbReference>
<dbReference type="AlphaFoldDB" id="A0A2U8DZ79"/>
<dbReference type="EMBL" id="CP023004">
    <property type="protein sequence ID" value="AWI07855.1"/>
    <property type="molecule type" value="Genomic_DNA"/>
</dbReference>
<name>A0A2U8DZ79_9BACT</name>
<keyword evidence="1" id="KW-0677">Repeat</keyword>
<evidence type="ECO:0000313" key="4">
    <source>
        <dbReference type="Proteomes" id="UP000244896"/>
    </source>
</evidence>
<dbReference type="Pfam" id="PF01436">
    <property type="entry name" value="NHL"/>
    <property type="match status" value="1"/>
</dbReference>
<accession>A0A2U8DZ79</accession>
<proteinExistence type="predicted"/>
<reference evidence="3 4" key="1">
    <citation type="journal article" date="2018" name="Syst. Appl. Microbiol.">
        <title>Ereboglobus luteus gen. nov. sp. nov. from cockroach guts, and new insights into the oxygen relationship of the genera Opitutus and Didymococcus (Verrucomicrobia: Opitutaceae).</title>
        <authorList>
            <person name="Tegtmeier D."/>
            <person name="Belitz A."/>
            <person name="Radek R."/>
            <person name="Heimerl T."/>
            <person name="Brune A."/>
        </authorList>
    </citation>
    <scope>NUCLEOTIDE SEQUENCE [LARGE SCALE GENOMIC DNA]</scope>
    <source>
        <strain evidence="3 4">Ho45</strain>
    </source>
</reference>
<dbReference type="SUPFAM" id="SSF63829">
    <property type="entry name" value="Calcium-dependent phosphotriesterase"/>
    <property type="match status" value="1"/>
</dbReference>
<protein>
    <recommendedName>
        <fullName evidence="5">SMP-30/Gluconolactonase/LRE-like region domain-containing protein</fullName>
    </recommendedName>
</protein>
<evidence type="ECO:0008006" key="5">
    <source>
        <dbReference type="Google" id="ProtNLM"/>
    </source>
</evidence>
<dbReference type="InterPro" id="IPR011042">
    <property type="entry name" value="6-blade_b-propeller_TolB-like"/>
</dbReference>
<dbReference type="Gene3D" id="2.120.10.30">
    <property type="entry name" value="TolB, C-terminal domain"/>
    <property type="match status" value="1"/>
</dbReference>
<sequence>MGIAINADCSCLYVADTGNSMIRRIELSTGVVETVAGIAGSTGSANGSTSIATFNTPESLAVDAAGVIYVADTGNNTIRVIDTVAGTVSTFAGMAGSSGSQDGSGEDSTLNAPAA</sequence>
<dbReference type="KEGG" id="elut:CKA38_00020"/>
<dbReference type="OrthoDB" id="174034at2"/>